<protein>
    <submittedName>
        <fullName evidence="2">Uncharacterized protein</fullName>
    </submittedName>
</protein>
<dbReference type="Proteomes" id="UP000299102">
    <property type="component" value="Unassembled WGS sequence"/>
</dbReference>
<evidence type="ECO:0000313" key="3">
    <source>
        <dbReference type="Proteomes" id="UP000299102"/>
    </source>
</evidence>
<proteinExistence type="predicted"/>
<dbReference type="EMBL" id="BGZK01001541">
    <property type="protein sequence ID" value="GBP81980.1"/>
    <property type="molecule type" value="Genomic_DNA"/>
</dbReference>
<reference evidence="2 3" key="1">
    <citation type="journal article" date="2019" name="Commun. Biol.">
        <title>The bagworm genome reveals a unique fibroin gene that provides high tensile strength.</title>
        <authorList>
            <person name="Kono N."/>
            <person name="Nakamura H."/>
            <person name="Ohtoshi R."/>
            <person name="Tomita M."/>
            <person name="Numata K."/>
            <person name="Arakawa K."/>
        </authorList>
    </citation>
    <scope>NUCLEOTIDE SEQUENCE [LARGE SCALE GENOMIC DNA]</scope>
</reference>
<evidence type="ECO:0000313" key="2">
    <source>
        <dbReference type="EMBL" id="GBP81980.1"/>
    </source>
</evidence>
<keyword evidence="3" id="KW-1185">Reference proteome</keyword>
<accession>A0A4C1Z360</accession>
<sequence>MLEDLTSYSDTPSCLEFDLDIGSDCILCLHVTLGDAGESAPCLLDIINDRRRDWSRVGFALELYRDRHCDARAARRRSPGQGGSASRARTRSGQLIELELISKTGESDHH</sequence>
<evidence type="ECO:0000256" key="1">
    <source>
        <dbReference type="SAM" id="MobiDB-lite"/>
    </source>
</evidence>
<dbReference type="AlphaFoldDB" id="A0A4C1Z360"/>
<gene>
    <name evidence="2" type="ORF">EVAR_65586_1</name>
</gene>
<comment type="caution">
    <text evidence="2">The sequence shown here is derived from an EMBL/GenBank/DDBJ whole genome shotgun (WGS) entry which is preliminary data.</text>
</comment>
<feature type="region of interest" description="Disordered" evidence="1">
    <location>
        <begin position="72"/>
        <end position="110"/>
    </location>
</feature>
<organism evidence="2 3">
    <name type="scientific">Eumeta variegata</name>
    <name type="common">Bagworm moth</name>
    <name type="synonym">Eumeta japonica</name>
    <dbReference type="NCBI Taxonomy" id="151549"/>
    <lineage>
        <taxon>Eukaryota</taxon>
        <taxon>Metazoa</taxon>
        <taxon>Ecdysozoa</taxon>
        <taxon>Arthropoda</taxon>
        <taxon>Hexapoda</taxon>
        <taxon>Insecta</taxon>
        <taxon>Pterygota</taxon>
        <taxon>Neoptera</taxon>
        <taxon>Endopterygota</taxon>
        <taxon>Lepidoptera</taxon>
        <taxon>Glossata</taxon>
        <taxon>Ditrysia</taxon>
        <taxon>Tineoidea</taxon>
        <taxon>Psychidae</taxon>
        <taxon>Oiketicinae</taxon>
        <taxon>Eumeta</taxon>
    </lineage>
</organism>
<name>A0A4C1Z360_EUMVA</name>